<organism evidence="3 4">
    <name type="scientific">Biomphalaria pfeifferi</name>
    <name type="common">Bloodfluke planorb</name>
    <name type="synonym">Freshwater snail</name>
    <dbReference type="NCBI Taxonomy" id="112525"/>
    <lineage>
        <taxon>Eukaryota</taxon>
        <taxon>Metazoa</taxon>
        <taxon>Spiralia</taxon>
        <taxon>Lophotrochozoa</taxon>
        <taxon>Mollusca</taxon>
        <taxon>Gastropoda</taxon>
        <taxon>Heterobranchia</taxon>
        <taxon>Euthyneura</taxon>
        <taxon>Panpulmonata</taxon>
        <taxon>Hygrophila</taxon>
        <taxon>Lymnaeoidea</taxon>
        <taxon>Planorbidae</taxon>
        <taxon>Biomphalaria</taxon>
    </lineage>
</organism>
<dbReference type="GO" id="GO:0030246">
    <property type="term" value="F:carbohydrate binding"/>
    <property type="evidence" value="ECO:0007669"/>
    <property type="project" value="InterPro"/>
</dbReference>
<feature type="signal peptide" evidence="1">
    <location>
        <begin position="1"/>
        <end position="21"/>
    </location>
</feature>
<reference evidence="3" key="2">
    <citation type="submission" date="2023-04" db="EMBL/GenBank/DDBJ databases">
        <authorList>
            <person name="Bu L."/>
            <person name="Lu L."/>
            <person name="Laidemitt M.R."/>
            <person name="Zhang S.M."/>
            <person name="Mutuku M."/>
            <person name="Mkoji G."/>
            <person name="Steinauer M."/>
            <person name="Loker E.S."/>
        </authorList>
    </citation>
    <scope>NUCLEOTIDE SEQUENCE</scope>
    <source>
        <strain evidence="3">KasaAsao</strain>
        <tissue evidence="3">Whole Snail</tissue>
    </source>
</reference>
<sequence>MMHTILTSFFTLLFCLLITTADTSNETRTGYACEGMQVTLYCDLGQAINVLEASYGYFGPHSCDNEHQETVCYRPVTNVISYLCQGRVACTVMVGTRTFENPCSQQLFKRLEVQYECKTNSGVASST</sequence>
<evidence type="ECO:0000256" key="1">
    <source>
        <dbReference type="SAM" id="SignalP"/>
    </source>
</evidence>
<keyword evidence="4" id="KW-1185">Reference proteome</keyword>
<feature type="domain" description="SUEL-type lectin" evidence="2">
    <location>
        <begin position="32"/>
        <end position="118"/>
    </location>
</feature>
<reference evidence="3" key="1">
    <citation type="journal article" date="2023" name="PLoS Negl. Trop. Dis.">
        <title>A genome sequence for Biomphalaria pfeifferi, the major vector snail for the human-infecting parasite Schistosoma mansoni.</title>
        <authorList>
            <person name="Bu L."/>
            <person name="Lu L."/>
            <person name="Laidemitt M.R."/>
            <person name="Zhang S.M."/>
            <person name="Mutuku M."/>
            <person name="Mkoji G."/>
            <person name="Steinauer M."/>
            <person name="Loker E.S."/>
        </authorList>
    </citation>
    <scope>NUCLEOTIDE SEQUENCE</scope>
    <source>
        <strain evidence="3">KasaAsao</strain>
    </source>
</reference>
<feature type="chain" id="PRO_5042084580" evidence="1">
    <location>
        <begin position="22"/>
        <end position="127"/>
    </location>
</feature>
<accession>A0AAD8C8Z7</accession>
<evidence type="ECO:0000313" key="3">
    <source>
        <dbReference type="EMBL" id="KAK0068626.1"/>
    </source>
</evidence>
<dbReference type="EMBL" id="JASAOG010000004">
    <property type="protein sequence ID" value="KAK0068626.1"/>
    <property type="molecule type" value="Genomic_DNA"/>
</dbReference>
<dbReference type="PROSITE" id="PS50228">
    <property type="entry name" value="SUEL_LECTIN"/>
    <property type="match status" value="1"/>
</dbReference>
<dbReference type="Gene3D" id="2.60.120.740">
    <property type="match status" value="1"/>
</dbReference>
<dbReference type="InterPro" id="IPR043159">
    <property type="entry name" value="Lectin_gal-bd_sf"/>
</dbReference>
<dbReference type="AlphaFoldDB" id="A0AAD8C8Z7"/>
<gene>
    <name evidence="3" type="ORF">Bpfe_001589</name>
</gene>
<keyword evidence="1" id="KW-0732">Signal</keyword>
<evidence type="ECO:0000313" key="4">
    <source>
        <dbReference type="Proteomes" id="UP001233172"/>
    </source>
</evidence>
<dbReference type="Pfam" id="PF02140">
    <property type="entry name" value="SUEL_Lectin"/>
    <property type="match status" value="1"/>
</dbReference>
<dbReference type="PANTHER" id="PTHR46780">
    <property type="entry name" value="PROTEIN EVA-1"/>
    <property type="match status" value="1"/>
</dbReference>
<dbReference type="Proteomes" id="UP001233172">
    <property type="component" value="Unassembled WGS sequence"/>
</dbReference>
<comment type="caution">
    <text evidence="3">The sequence shown here is derived from an EMBL/GenBank/DDBJ whole genome shotgun (WGS) entry which is preliminary data.</text>
</comment>
<evidence type="ECO:0000259" key="2">
    <source>
        <dbReference type="PROSITE" id="PS50228"/>
    </source>
</evidence>
<proteinExistence type="predicted"/>
<dbReference type="InterPro" id="IPR000922">
    <property type="entry name" value="Lectin_gal-bd_dom"/>
</dbReference>
<protein>
    <submittedName>
        <fullName evidence="3">Latrophilin Cirl-like isoform X2</fullName>
    </submittedName>
</protein>
<name>A0AAD8C8Z7_BIOPF</name>